<keyword evidence="11 12" id="KW-0511">Multifunctional enzyme</keyword>
<keyword evidence="10 12" id="KW-0486">Methionine biosynthesis</keyword>
<evidence type="ECO:0000256" key="4">
    <source>
        <dbReference type="ARBA" id="ARBA00022605"/>
    </source>
</evidence>
<keyword evidence="8 12" id="KW-0560">Oxidoreductase</keyword>
<dbReference type="InterPro" id="IPR046346">
    <property type="entry name" value="Aminoacid_DH-like_N_sf"/>
</dbReference>
<dbReference type="PRINTS" id="PR00085">
    <property type="entry name" value="THFDHDRGNASE"/>
</dbReference>
<dbReference type="PATRIC" id="fig|701521.8.peg.1010"/>
<keyword evidence="4 12" id="KW-0028">Amino-acid biosynthesis</keyword>
<dbReference type="STRING" id="701521.PECL_1063"/>
<evidence type="ECO:0000256" key="12">
    <source>
        <dbReference type="HAMAP-Rule" id="MF_01576"/>
    </source>
</evidence>
<gene>
    <name evidence="12 15" type="primary">folD</name>
    <name evidence="15" type="ordered locus">PECL_1063</name>
</gene>
<proteinExistence type="inferred from homology"/>
<keyword evidence="6 12" id="KW-0378">Hydrolase</keyword>
<dbReference type="EC" id="1.5.1.5" evidence="12"/>
<dbReference type="EMBL" id="CP003137">
    <property type="protein sequence ID" value="AEV95331.1"/>
    <property type="molecule type" value="Genomic_DNA"/>
</dbReference>
<dbReference type="AlphaFoldDB" id="G8PDJ6"/>
<comment type="catalytic activity">
    <reaction evidence="12">
        <text>(6R)-5,10-methylene-5,6,7,8-tetrahydrofolate + NADP(+) = (6R)-5,10-methenyltetrahydrofolate + NADPH</text>
        <dbReference type="Rhea" id="RHEA:22812"/>
        <dbReference type="ChEBI" id="CHEBI:15636"/>
        <dbReference type="ChEBI" id="CHEBI:57455"/>
        <dbReference type="ChEBI" id="CHEBI:57783"/>
        <dbReference type="ChEBI" id="CHEBI:58349"/>
        <dbReference type="EC" id="1.5.1.5"/>
    </reaction>
</comment>
<dbReference type="FunFam" id="3.40.50.720:FF:000094">
    <property type="entry name" value="Bifunctional protein FolD"/>
    <property type="match status" value="1"/>
</dbReference>
<protein>
    <recommendedName>
        <fullName evidence="12">Bifunctional protein FolD</fullName>
    </recommendedName>
    <domain>
        <recommendedName>
            <fullName evidence="12">Methylenetetrahydrofolate dehydrogenase</fullName>
            <ecNumber evidence="12">1.5.1.5</ecNumber>
        </recommendedName>
    </domain>
    <domain>
        <recommendedName>
            <fullName evidence="12">Methenyltetrahydrofolate cyclohydrolase</fullName>
            <ecNumber evidence="12">3.5.4.9</ecNumber>
        </recommendedName>
    </domain>
</protein>
<feature type="domain" description="Tetrahydrofolate dehydrogenase/cyclohydrolase catalytic" evidence="13">
    <location>
        <begin position="5"/>
        <end position="119"/>
    </location>
</feature>
<evidence type="ECO:0000256" key="9">
    <source>
        <dbReference type="ARBA" id="ARBA00023102"/>
    </source>
</evidence>
<dbReference type="EC" id="3.5.4.9" evidence="12"/>
<dbReference type="PROSITE" id="PS00766">
    <property type="entry name" value="THF_DHG_CYH_1"/>
    <property type="match status" value="1"/>
</dbReference>
<dbReference type="GO" id="GO:0009086">
    <property type="term" value="P:methionine biosynthetic process"/>
    <property type="evidence" value="ECO:0007669"/>
    <property type="project" value="UniProtKB-KW"/>
</dbReference>
<evidence type="ECO:0000256" key="6">
    <source>
        <dbReference type="ARBA" id="ARBA00022801"/>
    </source>
</evidence>
<comment type="caution">
    <text evidence="12">Lacks conserved residue(s) required for the propagation of feature annotation.</text>
</comment>
<evidence type="ECO:0000256" key="10">
    <source>
        <dbReference type="ARBA" id="ARBA00023167"/>
    </source>
</evidence>
<keyword evidence="7 12" id="KW-0521">NADP</keyword>
<dbReference type="Pfam" id="PF00763">
    <property type="entry name" value="THF_DHG_CYH"/>
    <property type="match status" value="1"/>
</dbReference>
<evidence type="ECO:0000256" key="3">
    <source>
        <dbReference type="ARBA" id="ARBA00022563"/>
    </source>
</evidence>
<dbReference type="PANTHER" id="PTHR48099">
    <property type="entry name" value="C-1-TETRAHYDROFOLATE SYNTHASE, CYTOPLASMIC-RELATED"/>
    <property type="match status" value="1"/>
</dbReference>
<dbReference type="InterPro" id="IPR020631">
    <property type="entry name" value="THF_DH/CycHdrlase_NAD-bd_dom"/>
</dbReference>
<dbReference type="GO" id="GO:0035999">
    <property type="term" value="P:tetrahydrofolate interconversion"/>
    <property type="evidence" value="ECO:0007669"/>
    <property type="project" value="UniProtKB-UniRule"/>
</dbReference>
<evidence type="ECO:0000256" key="5">
    <source>
        <dbReference type="ARBA" id="ARBA00022755"/>
    </source>
</evidence>
<keyword evidence="5 12" id="KW-0658">Purine biosynthesis</keyword>
<dbReference type="CDD" id="cd01080">
    <property type="entry name" value="NAD_bind_m-THF_DH_Cyclohyd"/>
    <property type="match status" value="1"/>
</dbReference>
<dbReference type="RefSeq" id="WP_014215528.1">
    <property type="nucleotide sequence ID" value="NC_016605.1"/>
</dbReference>
<evidence type="ECO:0000259" key="13">
    <source>
        <dbReference type="Pfam" id="PF00763"/>
    </source>
</evidence>
<keyword evidence="3 12" id="KW-0554">One-carbon metabolism</keyword>
<reference evidence="15 16" key="1">
    <citation type="journal article" date="2012" name="J. Bacteriol.">
        <title>Complete Genome Sequence of the Beer Spoilage Organism Pediococcus claussenii ATCC BAA-344T.</title>
        <authorList>
            <person name="Pittet V."/>
            <person name="Abegunde T."/>
            <person name="Marfleet T."/>
            <person name="Haakensen M."/>
            <person name="Morrow K."/>
            <person name="Jayaprakash T."/>
            <person name="Schroeder K."/>
            <person name="Trost B."/>
            <person name="Byrns S."/>
            <person name="Bergsveinson J."/>
            <person name="Kusalik A."/>
            <person name="Ziola B."/>
        </authorList>
    </citation>
    <scope>NUCLEOTIDE SEQUENCE [LARGE SCALE GENOMIC DNA]</scope>
    <source>
        <strain evidence="15 16">ATCC BAA-344</strain>
    </source>
</reference>
<dbReference type="SUPFAM" id="SSF51735">
    <property type="entry name" value="NAD(P)-binding Rossmann-fold domains"/>
    <property type="match status" value="1"/>
</dbReference>
<dbReference type="GO" id="GO:0000105">
    <property type="term" value="P:L-histidine biosynthetic process"/>
    <property type="evidence" value="ECO:0007669"/>
    <property type="project" value="UniProtKB-KW"/>
</dbReference>
<keyword evidence="9 12" id="KW-0368">Histidine biosynthesis</keyword>
<dbReference type="InterPro" id="IPR036291">
    <property type="entry name" value="NAD(P)-bd_dom_sf"/>
</dbReference>
<dbReference type="KEGG" id="pce:PECL_1063"/>
<dbReference type="Gene3D" id="3.40.50.720">
    <property type="entry name" value="NAD(P)-binding Rossmann-like Domain"/>
    <property type="match status" value="1"/>
</dbReference>
<evidence type="ECO:0000256" key="11">
    <source>
        <dbReference type="ARBA" id="ARBA00023268"/>
    </source>
</evidence>
<accession>G8PDJ6</accession>
<name>G8PDJ6_PEDCP</name>
<feature type="binding site" evidence="12">
    <location>
        <begin position="166"/>
        <end position="168"/>
    </location>
    <ligand>
        <name>NADP(+)</name>
        <dbReference type="ChEBI" id="CHEBI:58349"/>
    </ligand>
</feature>
<feature type="domain" description="Tetrahydrofolate dehydrogenase/cyclohydrolase NAD(P)-binding" evidence="14">
    <location>
        <begin position="140"/>
        <end position="280"/>
    </location>
</feature>
<dbReference type="InterPro" id="IPR020867">
    <property type="entry name" value="THF_DH/CycHdrlase_CS"/>
</dbReference>
<evidence type="ECO:0000256" key="8">
    <source>
        <dbReference type="ARBA" id="ARBA00023002"/>
    </source>
</evidence>
<dbReference type="GO" id="GO:0004477">
    <property type="term" value="F:methenyltetrahydrofolate cyclohydrolase activity"/>
    <property type="evidence" value="ECO:0007669"/>
    <property type="project" value="UniProtKB-UniRule"/>
</dbReference>
<evidence type="ECO:0000313" key="15">
    <source>
        <dbReference type="EMBL" id="AEV95331.1"/>
    </source>
</evidence>
<dbReference type="GO" id="GO:0006164">
    <property type="term" value="P:purine nucleotide biosynthetic process"/>
    <property type="evidence" value="ECO:0007669"/>
    <property type="project" value="UniProtKB-KW"/>
</dbReference>
<evidence type="ECO:0000256" key="1">
    <source>
        <dbReference type="ARBA" id="ARBA00004777"/>
    </source>
</evidence>
<comment type="similarity">
    <text evidence="12">Belongs to the tetrahydrofolate dehydrogenase/cyclohydrolase family.</text>
</comment>
<dbReference type="Pfam" id="PF02882">
    <property type="entry name" value="THF_DHG_CYH_C"/>
    <property type="match status" value="1"/>
</dbReference>
<dbReference type="InterPro" id="IPR000672">
    <property type="entry name" value="THF_DH/CycHdrlase"/>
</dbReference>
<dbReference type="SUPFAM" id="SSF53223">
    <property type="entry name" value="Aminoacid dehydrogenase-like, N-terminal domain"/>
    <property type="match status" value="1"/>
</dbReference>
<evidence type="ECO:0000313" key="16">
    <source>
        <dbReference type="Proteomes" id="UP000005444"/>
    </source>
</evidence>
<dbReference type="GO" id="GO:0004488">
    <property type="term" value="F:methylenetetrahydrofolate dehydrogenase (NADP+) activity"/>
    <property type="evidence" value="ECO:0007669"/>
    <property type="project" value="UniProtKB-UniRule"/>
</dbReference>
<dbReference type="FunFam" id="3.40.50.10860:FF:000005">
    <property type="entry name" value="C-1-tetrahydrofolate synthase, cytoplasmic, putative"/>
    <property type="match status" value="1"/>
</dbReference>
<dbReference type="UniPathway" id="UPA00193"/>
<dbReference type="GO" id="GO:0005829">
    <property type="term" value="C:cytosol"/>
    <property type="evidence" value="ECO:0007669"/>
    <property type="project" value="TreeGrafter"/>
</dbReference>
<dbReference type="InterPro" id="IPR020630">
    <property type="entry name" value="THF_DH/CycHdrlase_cat_dom"/>
</dbReference>
<dbReference type="Proteomes" id="UP000005444">
    <property type="component" value="Chromosome"/>
</dbReference>
<comment type="catalytic activity">
    <reaction evidence="12">
        <text>(6R)-5,10-methenyltetrahydrofolate + H2O = (6R)-10-formyltetrahydrofolate + H(+)</text>
        <dbReference type="Rhea" id="RHEA:23700"/>
        <dbReference type="ChEBI" id="CHEBI:15377"/>
        <dbReference type="ChEBI" id="CHEBI:15378"/>
        <dbReference type="ChEBI" id="CHEBI:57455"/>
        <dbReference type="ChEBI" id="CHEBI:195366"/>
        <dbReference type="EC" id="3.5.4.9"/>
    </reaction>
</comment>
<dbReference type="HAMAP" id="MF_01576">
    <property type="entry name" value="THF_DHG_CYH"/>
    <property type="match status" value="1"/>
</dbReference>
<evidence type="ECO:0000256" key="7">
    <source>
        <dbReference type="ARBA" id="ARBA00022857"/>
    </source>
</evidence>
<sequence>MAMIINGRELANEIDGQTKIEVEKLSHEGLIPHLVVILVGEDEASQIYVRNKHKRAESLGIKSTIIRMPVNSSEEELLIKISDLNKDKDVHAILVQLPLPEQINEQRIIEAISPNKDADGFSPINVGKLSSGETYHLPIACTPMGIMEMFKKYSIDLDGKNAVVVGRSNIVGKPMANLLLNENATVTIAHSHTKNITNIIKQADILVVATGIAHFIKKDQVKIGATVIDVGMDRDENGKLTGDVDFEGVKSIASFITPVPKGVGPMTISMLMKQTVNLAKWSI</sequence>
<comment type="function">
    <text evidence="12">Catalyzes the oxidation of 5,10-methylenetetrahydrofolate to 5,10-methenyltetrahydrofolate and then the hydrolysis of 5,10-methenyltetrahydrofolate to 10-formyltetrahydrofolate.</text>
</comment>
<dbReference type="PANTHER" id="PTHR48099:SF5">
    <property type="entry name" value="C-1-TETRAHYDROFOLATE SYNTHASE, CYTOPLASMIC"/>
    <property type="match status" value="1"/>
</dbReference>
<organism evidence="15 16">
    <name type="scientific">Pediococcus claussenii (strain ATCC BAA-344 / DSM 14800 / JCM 18046 / KCTC 3811 / LMG 21948 / P06)</name>
    <dbReference type="NCBI Taxonomy" id="701521"/>
    <lineage>
        <taxon>Bacteria</taxon>
        <taxon>Bacillati</taxon>
        <taxon>Bacillota</taxon>
        <taxon>Bacilli</taxon>
        <taxon>Lactobacillales</taxon>
        <taxon>Lactobacillaceae</taxon>
        <taxon>Pediococcus</taxon>
    </lineage>
</organism>
<comment type="subunit">
    <text evidence="2 12">Homodimer.</text>
</comment>
<dbReference type="HOGENOM" id="CLU_034045_2_1_9"/>
<dbReference type="PROSITE" id="PS00767">
    <property type="entry name" value="THF_DHG_CYH_2"/>
    <property type="match status" value="1"/>
</dbReference>
<comment type="pathway">
    <text evidence="1 12">One-carbon metabolism; tetrahydrofolate interconversion.</text>
</comment>
<dbReference type="eggNOG" id="COG0190">
    <property type="taxonomic scope" value="Bacteria"/>
</dbReference>
<evidence type="ECO:0000256" key="2">
    <source>
        <dbReference type="ARBA" id="ARBA00011738"/>
    </source>
</evidence>
<evidence type="ECO:0000259" key="14">
    <source>
        <dbReference type="Pfam" id="PF02882"/>
    </source>
</evidence>
<keyword evidence="16" id="KW-1185">Reference proteome</keyword>
<dbReference type="Gene3D" id="3.40.50.10860">
    <property type="entry name" value="Leucine Dehydrogenase, chain A, domain 1"/>
    <property type="match status" value="1"/>
</dbReference>